<reference evidence="2 3" key="2">
    <citation type="journal article" date="2022" name="Mol. Biol. Evol.">
        <title>Comparative Genomics Reveals Insights into the Divergent Evolution of Astigmatic Mites and Household Pest Adaptations.</title>
        <authorList>
            <person name="Xiong Q."/>
            <person name="Wan A.T."/>
            <person name="Liu X."/>
            <person name="Fung C.S."/>
            <person name="Xiao X."/>
            <person name="Malainual N."/>
            <person name="Hou J."/>
            <person name="Wang L."/>
            <person name="Wang M."/>
            <person name="Yang K.Y."/>
            <person name="Cui Y."/>
            <person name="Leung E.L."/>
            <person name="Nong W."/>
            <person name="Shin S.K."/>
            <person name="Au S.W."/>
            <person name="Jeong K.Y."/>
            <person name="Chew F.T."/>
            <person name="Hui J.H."/>
            <person name="Leung T.F."/>
            <person name="Tungtrongchitr A."/>
            <person name="Zhong N."/>
            <person name="Liu Z."/>
            <person name="Tsui S.K."/>
        </authorList>
    </citation>
    <scope>NUCLEOTIDE SEQUENCE [LARGE SCALE GENOMIC DNA]</scope>
    <source>
        <strain evidence="2">Derp</strain>
    </source>
</reference>
<name>A0ABQ8JBF9_DERPT</name>
<evidence type="ECO:0000256" key="1">
    <source>
        <dbReference type="SAM" id="Phobius"/>
    </source>
</evidence>
<comment type="caution">
    <text evidence="2">The sequence shown here is derived from an EMBL/GenBank/DDBJ whole genome shotgun (WGS) entry which is preliminary data.</text>
</comment>
<proteinExistence type="predicted"/>
<accession>A0ABQ8JBF9</accession>
<keyword evidence="1" id="KW-1133">Transmembrane helix</keyword>
<feature type="transmembrane region" description="Helical" evidence="1">
    <location>
        <begin position="210"/>
        <end position="240"/>
    </location>
</feature>
<evidence type="ECO:0008006" key="4">
    <source>
        <dbReference type="Google" id="ProtNLM"/>
    </source>
</evidence>
<feature type="transmembrane region" description="Helical" evidence="1">
    <location>
        <begin position="65"/>
        <end position="82"/>
    </location>
</feature>
<dbReference type="Proteomes" id="UP000887458">
    <property type="component" value="Unassembled WGS sequence"/>
</dbReference>
<keyword evidence="3" id="KW-1185">Reference proteome</keyword>
<feature type="transmembrane region" description="Helical" evidence="1">
    <location>
        <begin position="421"/>
        <end position="440"/>
    </location>
</feature>
<reference evidence="2 3" key="1">
    <citation type="journal article" date="2018" name="J. Allergy Clin. Immunol.">
        <title>High-quality assembly of Dermatophagoides pteronyssinus genome and transcriptome reveals a wide range of novel allergens.</title>
        <authorList>
            <person name="Liu X.Y."/>
            <person name="Yang K.Y."/>
            <person name="Wang M.Q."/>
            <person name="Kwok J.S."/>
            <person name="Zeng X."/>
            <person name="Yang Z."/>
            <person name="Xiao X.J."/>
            <person name="Lau C.P."/>
            <person name="Li Y."/>
            <person name="Huang Z.M."/>
            <person name="Ba J.G."/>
            <person name="Yim A.K."/>
            <person name="Ouyang C.Y."/>
            <person name="Ngai S.M."/>
            <person name="Chan T.F."/>
            <person name="Leung E.L."/>
            <person name="Liu L."/>
            <person name="Liu Z.G."/>
            <person name="Tsui S.K."/>
        </authorList>
    </citation>
    <scope>NUCLEOTIDE SEQUENCE [LARGE SCALE GENOMIC DNA]</scope>
    <source>
        <strain evidence="2">Derp</strain>
    </source>
</reference>
<gene>
    <name evidence="2" type="ORF">DERP_001555</name>
</gene>
<feature type="transmembrane region" description="Helical" evidence="1">
    <location>
        <begin position="162"/>
        <end position="190"/>
    </location>
</feature>
<protein>
    <recommendedName>
        <fullName evidence="4">Odorant receptor</fullName>
    </recommendedName>
</protein>
<dbReference type="EMBL" id="NJHN03000054">
    <property type="protein sequence ID" value="KAH9419725.1"/>
    <property type="molecule type" value="Genomic_DNA"/>
</dbReference>
<sequence length="447" mass="53556">MASISTIIQQNLSLSLLKQNHRKSLLEILSEDFLLLKIFVFRMNFTLSDYHWHRITKTTKVFKPAFFLATIAWLFIFSLIMIQNDLFINKKIFEQAFNFQSSDLILFLGIYSIFVKECSWLHCTKEVLNYQSRYIDFLLYDLPDYNRNCDNKLKIYLNNCKAIANFIITWIYLSIILLLIIISILVPYWYYLLYKENQINFLQFLYNIPWAFLLAMEVINGIGQLTIPIIFLLICMILFIEKIKRLSIVSASLVHHSYKSLYFDREISWNRFHREYIVLYSVIARLNQSAMYIFLDLEFINKSAAMCACVFYSRQDKMNLSNTLFIFMMICSVLSANLVYYQIAKLPTYNTNCIRNLLRWLARLQWSTKFEWKGKRKIFIYKIQQIQWRHSLKSNLFIQTLTNNKFGFTCGHLFFITKYKFIELILLNIPLILMLYKHVYRSTILIN</sequence>
<feature type="transmembrane region" description="Helical" evidence="1">
    <location>
        <begin position="324"/>
        <end position="343"/>
    </location>
</feature>
<organism evidence="2 3">
    <name type="scientific">Dermatophagoides pteronyssinus</name>
    <name type="common">European house dust mite</name>
    <dbReference type="NCBI Taxonomy" id="6956"/>
    <lineage>
        <taxon>Eukaryota</taxon>
        <taxon>Metazoa</taxon>
        <taxon>Ecdysozoa</taxon>
        <taxon>Arthropoda</taxon>
        <taxon>Chelicerata</taxon>
        <taxon>Arachnida</taxon>
        <taxon>Acari</taxon>
        <taxon>Acariformes</taxon>
        <taxon>Sarcoptiformes</taxon>
        <taxon>Astigmata</taxon>
        <taxon>Psoroptidia</taxon>
        <taxon>Analgoidea</taxon>
        <taxon>Pyroglyphidae</taxon>
        <taxon>Dermatophagoidinae</taxon>
        <taxon>Dermatophagoides</taxon>
    </lineage>
</organism>
<keyword evidence="1" id="KW-0472">Membrane</keyword>
<evidence type="ECO:0000313" key="2">
    <source>
        <dbReference type="EMBL" id="KAH9419725.1"/>
    </source>
</evidence>
<keyword evidence="1" id="KW-0812">Transmembrane</keyword>
<evidence type="ECO:0000313" key="3">
    <source>
        <dbReference type="Proteomes" id="UP000887458"/>
    </source>
</evidence>